<feature type="region of interest" description="Disordered" evidence="1">
    <location>
        <begin position="39"/>
        <end position="153"/>
    </location>
</feature>
<reference evidence="2" key="1">
    <citation type="journal article" date="2014" name="Front. Microbiol.">
        <title>High frequency of phylogenetically diverse reductive dehalogenase-homologous genes in deep subseafloor sedimentary metagenomes.</title>
        <authorList>
            <person name="Kawai M."/>
            <person name="Futagami T."/>
            <person name="Toyoda A."/>
            <person name="Takaki Y."/>
            <person name="Nishi S."/>
            <person name="Hori S."/>
            <person name="Arai W."/>
            <person name="Tsubouchi T."/>
            <person name="Morono Y."/>
            <person name="Uchiyama I."/>
            <person name="Ito T."/>
            <person name="Fujiyama A."/>
            <person name="Inagaki F."/>
            <person name="Takami H."/>
        </authorList>
    </citation>
    <scope>NUCLEOTIDE SEQUENCE</scope>
    <source>
        <strain evidence="2">Expedition CK06-06</strain>
    </source>
</reference>
<comment type="caution">
    <text evidence="2">The sequence shown here is derived from an EMBL/GenBank/DDBJ whole genome shotgun (WGS) entry which is preliminary data.</text>
</comment>
<sequence length="293" mass="32439">MHRQEDELKDVHIPEAAIYKRAPKGEGFSVRSKTDIASAWAAHRKGEGAPEPKQPMAEARAKPEDRLAQLIGPVGPETAAEGEPPPQRAPVNPLERLMRSKPGGRAKPPPRSAQPSGPGRGRGGVVKQSAEERKPFAPAKRRFSPSGVTQSIDVDELRAELGIGSKPQGEEKATPSQAKQKAVALQAFIKRIIRTTLHQQCLEIVLRRRLTLLTPSRLAQEAACRDKEARRVLGDWKSGGLIVPRGEEYGEPEYDFSPSRSDLATIKDYMTLWENPEWHNKLLGWIIQEEGTR</sequence>
<feature type="compositionally biased region" description="Low complexity" evidence="1">
    <location>
        <begin position="72"/>
        <end position="82"/>
    </location>
</feature>
<proteinExistence type="predicted"/>
<protein>
    <submittedName>
        <fullName evidence="2">Uncharacterized protein</fullName>
    </submittedName>
</protein>
<gene>
    <name evidence="2" type="ORF">S01H1_06093</name>
</gene>
<evidence type="ECO:0000256" key="1">
    <source>
        <dbReference type="SAM" id="MobiDB-lite"/>
    </source>
</evidence>
<dbReference type="AlphaFoldDB" id="X0SC09"/>
<name>X0SC09_9ZZZZ</name>
<organism evidence="2">
    <name type="scientific">marine sediment metagenome</name>
    <dbReference type="NCBI Taxonomy" id="412755"/>
    <lineage>
        <taxon>unclassified sequences</taxon>
        <taxon>metagenomes</taxon>
        <taxon>ecological metagenomes</taxon>
    </lineage>
</organism>
<dbReference type="EMBL" id="BARS01003164">
    <property type="protein sequence ID" value="GAF78544.1"/>
    <property type="molecule type" value="Genomic_DNA"/>
</dbReference>
<evidence type="ECO:0000313" key="2">
    <source>
        <dbReference type="EMBL" id="GAF78544.1"/>
    </source>
</evidence>
<accession>X0SC09</accession>